<evidence type="ECO:0000313" key="2">
    <source>
        <dbReference type="EMBL" id="KFN42869.1"/>
    </source>
</evidence>
<dbReference type="AlphaFoldDB" id="A0A091AW07"/>
<dbReference type="PATRIC" id="fig|1121015.4.peg.1898"/>
<dbReference type="EMBL" id="AVCI01000007">
    <property type="protein sequence ID" value="KFN42869.1"/>
    <property type="molecule type" value="Genomic_DNA"/>
</dbReference>
<keyword evidence="3" id="KW-1185">Reference proteome</keyword>
<protein>
    <submittedName>
        <fullName evidence="2">Uncharacterized protein</fullName>
    </submittedName>
</protein>
<dbReference type="STRING" id="1121015.GCA_000420545_02299"/>
<accession>A0A091AW07</accession>
<organism evidence="2 3">
    <name type="scientific">Arenimonas oryziterrae DSM 21050 = YC6267</name>
    <dbReference type="NCBI Taxonomy" id="1121015"/>
    <lineage>
        <taxon>Bacteria</taxon>
        <taxon>Pseudomonadati</taxon>
        <taxon>Pseudomonadota</taxon>
        <taxon>Gammaproteobacteria</taxon>
        <taxon>Lysobacterales</taxon>
        <taxon>Lysobacteraceae</taxon>
        <taxon>Arenimonas</taxon>
    </lineage>
</organism>
<sequence length="55" mass="5982">MFSVCPVKNIIGDAAEAKPATAKPGPRVKAALVRTEGKRRPSKRKQTKTGGKRRH</sequence>
<comment type="caution">
    <text evidence="2">The sequence shown here is derived from an EMBL/GenBank/DDBJ whole genome shotgun (WGS) entry which is preliminary data.</text>
</comment>
<dbReference type="Proteomes" id="UP000029385">
    <property type="component" value="Unassembled WGS sequence"/>
</dbReference>
<evidence type="ECO:0000256" key="1">
    <source>
        <dbReference type="SAM" id="MobiDB-lite"/>
    </source>
</evidence>
<feature type="region of interest" description="Disordered" evidence="1">
    <location>
        <begin position="18"/>
        <end position="55"/>
    </location>
</feature>
<feature type="compositionally biased region" description="Basic residues" evidence="1">
    <location>
        <begin position="40"/>
        <end position="55"/>
    </location>
</feature>
<proteinExistence type="predicted"/>
<name>A0A091AW07_9GAMM</name>
<reference evidence="2 3" key="1">
    <citation type="submission" date="2013-09" db="EMBL/GenBank/DDBJ databases">
        <title>Genome sequencing of Arenimonas oryziterrae.</title>
        <authorList>
            <person name="Chen F."/>
            <person name="Wang G."/>
        </authorList>
    </citation>
    <scope>NUCLEOTIDE SEQUENCE [LARGE SCALE GENOMIC DNA]</scope>
    <source>
        <strain evidence="2 3">YC6267</strain>
    </source>
</reference>
<gene>
    <name evidence="2" type="ORF">N789_12115</name>
</gene>
<evidence type="ECO:0000313" key="3">
    <source>
        <dbReference type="Proteomes" id="UP000029385"/>
    </source>
</evidence>